<dbReference type="Proteomes" id="UP000305948">
    <property type="component" value="Unassembled WGS sequence"/>
</dbReference>
<reference evidence="2 3" key="1">
    <citation type="journal article" date="2019" name="Nat. Ecol. Evol.">
        <title>Megaphylogeny resolves global patterns of mushroom evolution.</title>
        <authorList>
            <person name="Varga T."/>
            <person name="Krizsan K."/>
            <person name="Foldi C."/>
            <person name="Dima B."/>
            <person name="Sanchez-Garcia M."/>
            <person name="Sanchez-Ramirez S."/>
            <person name="Szollosi G.J."/>
            <person name="Szarkandi J.G."/>
            <person name="Papp V."/>
            <person name="Albert L."/>
            <person name="Andreopoulos W."/>
            <person name="Angelini C."/>
            <person name="Antonin V."/>
            <person name="Barry K.W."/>
            <person name="Bougher N.L."/>
            <person name="Buchanan P."/>
            <person name="Buyck B."/>
            <person name="Bense V."/>
            <person name="Catcheside P."/>
            <person name="Chovatia M."/>
            <person name="Cooper J."/>
            <person name="Damon W."/>
            <person name="Desjardin D."/>
            <person name="Finy P."/>
            <person name="Geml J."/>
            <person name="Haridas S."/>
            <person name="Hughes K."/>
            <person name="Justo A."/>
            <person name="Karasinski D."/>
            <person name="Kautmanova I."/>
            <person name="Kiss B."/>
            <person name="Kocsube S."/>
            <person name="Kotiranta H."/>
            <person name="LaButti K.M."/>
            <person name="Lechner B.E."/>
            <person name="Liimatainen K."/>
            <person name="Lipzen A."/>
            <person name="Lukacs Z."/>
            <person name="Mihaltcheva S."/>
            <person name="Morgado L.N."/>
            <person name="Niskanen T."/>
            <person name="Noordeloos M.E."/>
            <person name="Ohm R.A."/>
            <person name="Ortiz-Santana B."/>
            <person name="Ovrebo C."/>
            <person name="Racz N."/>
            <person name="Riley R."/>
            <person name="Savchenko A."/>
            <person name="Shiryaev A."/>
            <person name="Soop K."/>
            <person name="Spirin V."/>
            <person name="Szebenyi C."/>
            <person name="Tomsovsky M."/>
            <person name="Tulloss R.E."/>
            <person name="Uehling J."/>
            <person name="Grigoriev I.V."/>
            <person name="Vagvolgyi C."/>
            <person name="Papp T."/>
            <person name="Martin F.M."/>
            <person name="Miettinen O."/>
            <person name="Hibbett D.S."/>
            <person name="Nagy L.G."/>
        </authorList>
    </citation>
    <scope>NUCLEOTIDE SEQUENCE [LARGE SCALE GENOMIC DNA]</scope>
    <source>
        <strain evidence="2 3">OMC1185</strain>
    </source>
</reference>
<gene>
    <name evidence="2" type="ORF">OE88DRAFT_1284104</name>
</gene>
<organism evidence="2 3">
    <name type="scientific">Heliocybe sulcata</name>
    <dbReference type="NCBI Taxonomy" id="5364"/>
    <lineage>
        <taxon>Eukaryota</taxon>
        <taxon>Fungi</taxon>
        <taxon>Dikarya</taxon>
        <taxon>Basidiomycota</taxon>
        <taxon>Agaricomycotina</taxon>
        <taxon>Agaricomycetes</taxon>
        <taxon>Gloeophyllales</taxon>
        <taxon>Gloeophyllaceae</taxon>
        <taxon>Heliocybe</taxon>
    </lineage>
</organism>
<evidence type="ECO:0000256" key="1">
    <source>
        <dbReference type="SAM" id="MobiDB-lite"/>
    </source>
</evidence>
<feature type="region of interest" description="Disordered" evidence="1">
    <location>
        <begin position="71"/>
        <end position="129"/>
    </location>
</feature>
<evidence type="ECO:0000313" key="3">
    <source>
        <dbReference type="Proteomes" id="UP000305948"/>
    </source>
</evidence>
<evidence type="ECO:0000313" key="2">
    <source>
        <dbReference type="EMBL" id="TFK53808.1"/>
    </source>
</evidence>
<dbReference type="AlphaFoldDB" id="A0A5C3NCV3"/>
<keyword evidence="3" id="KW-1185">Reference proteome</keyword>
<name>A0A5C3NCV3_9AGAM</name>
<dbReference type="STRING" id="5364.A0A5C3NCV3"/>
<dbReference type="EMBL" id="ML213507">
    <property type="protein sequence ID" value="TFK53808.1"/>
    <property type="molecule type" value="Genomic_DNA"/>
</dbReference>
<accession>A0A5C3NCV3</accession>
<feature type="compositionally biased region" description="Low complexity" evidence="1">
    <location>
        <begin position="89"/>
        <end position="123"/>
    </location>
</feature>
<sequence>MSSFFNAVFACCLRAHSPSPERPDETTHLIPAAQDVDIPPQRPHVVVVDPQKMKERLGTIVRSKEGKMVNVHSPAPFNVQNRAALPNGQSSTSRSTRYPSPQPSLQTSRSTTSLQHDAAAVVGAEDDGSGSAALNVRLRMGMGMRMRDKVRKQVGLPRAKRETMRIYLHRPSPNRPGPSDEGSKSRAPARWLGAGAINLFSGSPLTPTPL</sequence>
<dbReference type="OrthoDB" id="3227079at2759"/>
<feature type="region of interest" description="Disordered" evidence="1">
    <location>
        <begin position="169"/>
        <end position="190"/>
    </location>
</feature>
<protein>
    <submittedName>
        <fullName evidence="2">Uncharacterized protein</fullName>
    </submittedName>
</protein>
<proteinExistence type="predicted"/>